<dbReference type="InterPro" id="IPR029071">
    <property type="entry name" value="Ubiquitin-like_domsf"/>
</dbReference>
<dbReference type="Gene3D" id="3.10.20.90">
    <property type="entry name" value="Phosphatidylinositol 3-kinase Catalytic Subunit, Chain A, domain 1"/>
    <property type="match status" value="1"/>
</dbReference>
<keyword evidence="4" id="KW-1185">Reference proteome</keyword>
<protein>
    <recommendedName>
        <fullName evidence="2">Ubiquitin-like domain-containing protein</fullName>
    </recommendedName>
</protein>
<dbReference type="EMBL" id="JAAAIL010000656">
    <property type="protein sequence ID" value="KAG0274063.1"/>
    <property type="molecule type" value="Genomic_DNA"/>
</dbReference>
<sequence length="340" mass="38448">MTANRRVSTSAGRTSTAAAHPFIGPTTRSRSAARAKYAGTPTVMTTTNNSPHQEKLTQLQVLLAHKSGETITIPCADSDTITEVLLRIRTFLGIHPVELVQDDLFINGHRLWEKTRTVAYHRIFGRVFTYRPVFKHDKSLFVQLSDGRVFGLELTSLDLPVSEFMEMIWEKEGIHMSEQRLMHKTNQMSEFQRTLKEYDVELGSTIYMMYGVKFNQSRISFDNAVGLPGLPKGEVVHLGRDPGFYSQGAYIECRCDCTPSKSVFCYKKIGTFDLADPGNVACPKCGQGKVVPMSVGFVECKYRIFAIRQDYGEQFTSTWKKAEGNRYKVLDVGKSVKWRK</sequence>
<dbReference type="CDD" id="cd17039">
    <property type="entry name" value="Ubl_ubiquitin_like"/>
    <property type="match status" value="1"/>
</dbReference>
<organism evidence="3 4">
    <name type="scientific">Linnemannia exigua</name>
    <dbReference type="NCBI Taxonomy" id="604196"/>
    <lineage>
        <taxon>Eukaryota</taxon>
        <taxon>Fungi</taxon>
        <taxon>Fungi incertae sedis</taxon>
        <taxon>Mucoromycota</taxon>
        <taxon>Mortierellomycotina</taxon>
        <taxon>Mortierellomycetes</taxon>
        <taxon>Mortierellales</taxon>
        <taxon>Mortierellaceae</taxon>
        <taxon>Linnemannia</taxon>
    </lineage>
</organism>
<proteinExistence type="predicted"/>
<name>A0AAD4DDW3_9FUNG</name>
<feature type="region of interest" description="Disordered" evidence="1">
    <location>
        <begin position="1"/>
        <end position="31"/>
    </location>
</feature>
<evidence type="ECO:0000313" key="4">
    <source>
        <dbReference type="Proteomes" id="UP001194580"/>
    </source>
</evidence>
<comment type="caution">
    <text evidence="3">The sequence shown here is derived from an EMBL/GenBank/DDBJ whole genome shotgun (WGS) entry which is preliminary data.</text>
</comment>
<dbReference type="SUPFAM" id="SSF54236">
    <property type="entry name" value="Ubiquitin-like"/>
    <property type="match status" value="1"/>
</dbReference>
<evidence type="ECO:0000313" key="3">
    <source>
        <dbReference type="EMBL" id="KAG0274063.1"/>
    </source>
</evidence>
<dbReference type="Pfam" id="PF00240">
    <property type="entry name" value="ubiquitin"/>
    <property type="match status" value="1"/>
</dbReference>
<evidence type="ECO:0000259" key="2">
    <source>
        <dbReference type="PROSITE" id="PS50053"/>
    </source>
</evidence>
<feature type="domain" description="Ubiquitin-like" evidence="2">
    <location>
        <begin position="161"/>
        <end position="209"/>
    </location>
</feature>
<gene>
    <name evidence="3" type="ORF">BGZ95_010131</name>
</gene>
<feature type="compositionally biased region" description="Low complexity" evidence="1">
    <location>
        <begin position="1"/>
        <end position="19"/>
    </location>
</feature>
<evidence type="ECO:0000256" key="1">
    <source>
        <dbReference type="SAM" id="MobiDB-lite"/>
    </source>
</evidence>
<reference evidence="3" key="1">
    <citation type="journal article" date="2020" name="Fungal Divers.">
        <title>Resolving the Mortierellaceae phylogeny through synthesis of multi-gene phylogenetics and phylogenomics.</title>
        <authorList>
            <person name="Vandepol N."/>
            <person name="Liber J."/>
            <person name="Desiro A."/>
            <person name="Na H."/>
            <person name="Kennedy M."/>
            <person name="Barry K."/>
            <person name="Grigoriev I.V."/>
            <person name="Miller A.N."/>
            <person name="O'Donnell K."/>
            <person name="Stajich J.E."/>
            <person name="Bonito G."/>
        </authorList>
    </citation>
    <scope>NUCLEOTIDE SEQUENCE</scope>
    <source>
        <strain evidence="3">NRRL 28262</strain>
    </source>
</reference>
<feature type="non-terminal residue" evidence="3">
    <location>
        <position position="340"/>
    </location>
</feature>
<dbReference type="PROSITE" id="PS50053">
    <property type="entry name" value="UBIQUITIN_2"/>
    <property type="match status" value="1"/>
</dbReference>
<accession>A0AAD4DDW3</accession>
<dbReference type="InterPro" id="IPR000626">
    <property type="entry name" value="Ubiquitin-like_dom"/>
</dbReference>
<dbReference type="AlphaFoldDB" id="A0AAD4DDW3"/>
<dbReference type="Proteomes" id="UP001194580">
    <property type="component" value="Unassembled WGS sequence"/>
</dbReference>